<keyword evidence="1" id="KW-0863">Zinc-finger</keyword>
<organism evidence="5 6">
    <name type="scientific">Volvox africanus</name>
    <dbReference type="NCBI Taxonomy" id="51714"/>
    <lineage>
        <taxon>Eukaryota</taxon>
        <taxon>Viridiplantae</taxon>
        <taxon>Chlorophyta</taxon>
        <taxon>core chlorophytes</taxon>
        <taxon>Chlorophyceae</taxon>
        <taxon>CS clade</taxon>
        <taxon>Chlamydomonadales</taxon>
        <taxon>Volvocaceae</taxon>
        <taxon>Volvox</taxon>
    </lineage>
</organism>
<dbReference type="Proteomes" id="UP001165090">
    <property type="component" value="Unassembled WGS sequence"/>
</dbReference>
<keyword evidence="3" id="KW-1133">Transmembrane helix</keyword>
<evidence type="ECO:0000259" key="4">
    <source>
        <dbReference type="PROSITE" id="PS50089"/>
    </source>
</evidence>
<comment type="caution">
    <text evidence="5">The sequence shown here is derived from an EMBL/GenBank/DDBJ whole genome shotgun (WGS) entry which is preliminary data.</text>
</comment>
<sequence>MDQLNGRSGVNTVAGATHAGEKGLEQPSSSGLEAYRLLYPVGSRKWNCRAAPNKRSELLGAYHDTQTILARQVFYDGSPWLAIPLPDGRVGWCKQYDEAHMVQHHQTRTGYGWYRVVYCSLKDQHIYGVGLETLTPELLRDLAAEPPAPPLHLGAPRSGGGTGATGCKRDRCASCFLPLRAGTMAYIASCGHSYHYDCLRQLGDANICTACGVWYAVGQAPPESIPAPYPTSIFQHVHQQLWFVPPFYRYILIYVAMLLMMPFFYVASWLHLI</sequence>
<evidence type="ECO:0000256" key="3">
    <source>
        <dbReference type="SAM" id="Phobius"/>
    </source>
</evidence>
<evidence type="ECO:0000313" key="6">
    <source>
        <dbReference type="Proteomes" id="UP001165090"/>
    </source>
</evidence>
<dbReference type="PROSITE" id="PS50089">
    <property type="entry name" value="ZF_RING_2"/>
    <property type="match status" value="1"/>
</dbReference>
<feature type="region of interest" description="Disordered" evidence="2">
    <location>
        <begin position="1"/>
        <end position="27"/>
    </location>
</feature>
<feature type="transmembrane region" description="Helical" evidence="3">
    <location>
        <begin position="247"/>
        <end position="270"/>
    </location>
</feature>
<reference evidence="5 6" key="1">
    <citation type="journal article" date="2023" name="IScience">
        <title>Expanded male sex-determining region conserved during the evolution of homothallism in the green alga Volvox.</title>
        <authorList>
            <person name="Yamamoto K."/>
            <person name="Matsuzaki R."/>
            <person name="Mahakham W."/>
            <person name="Heman W."/>
            <person name="Sekimoto H."/>
            <person name="Kawachi M."/>
            <person name="Minakuchi Y."/>
            <person name="Toyoda A."/>
            <person name="Nozaki H."/>
        </authorList>
    </citation>
    <scope>NUCLEOTIDE SEQUENCE [LARGE SCALE GENOMIC DNA]</scope>
    <source>
        <strain evidence="5 6">NIES-4468</strain>
    </source>
</reference>
<evidence type="ECO:0000256" key="1">
    <source>
        <dbReference type="PROSITE-ProRule" id="PRU00175"/>
    </source>
</evidence>
<keyword evidence="1" id="KW-0862">Zinc</keyword>
<accession>A0ABQ5RRW5</accession>
<keyword evidence="3" id="KW-0472">Membrane</keyword>
<gene>
    <name evidence="5" type="ORF">VaNZ11_002057</name>
</gene>
<keyword evidence="3" id="KW-0812">Transmembrane</keyword>
<proteinExistence type="predicted"/>
<name>A0ABQ5RRW5_9CHLO</name>
<protein>
    <recommendedName>
        <fullName evidence="4">RING-type domain-containing protein</fullName>
    </recommendedName>
</protein>
<feature type="compositionally biased region" description="Polar residues" evidence="2">
    <location>
        <begin position="1"/>
        <end position="11"/>
    </location>
</feature>
<keyword evidence="1" id="KW-0479">Metal-binding</keyword>
<evidence type="ECO:0000256" key="2">
    <source>
        <dbReference type="SAM" id="MobiDB-lite"/>
    </source>
</evidence>
<keyword evidence="6" id="KW-1185">Reference proteome</keyword>
<dbReference type="SUPFAM" id="SSF57850">
    <property type="entry name" value="RING/U-box"/>
    <property type="match status" value="1"/>
</dbReference>
<evidence type="ECO:0000313" key="5">
    <source>
        <dbReference type="EMBL" id="GLI59998.1"/>
    </source>
</evidence>
<dbReference type="Pfam" id="PF14634">
    <property type="entry name" value="zf-RING_5"/>
    <property type="match status" value="1"/>
</dbReference>
<dbReference type="EMBL" id="BSDZ01000004">
    <property type="protein sequence ID" value="GLI59998.1"/>
    <property type="molecule type" value="Genomic_DNA"/>
</dbReference>
<feature type="domain" description="RING-type" evidence="4">
    <location>
        <begin position="172"/>
        <end position="211"/>
    </location>
</feature>
<dbReference type="InterPro" id="IPR001841">
    <property type="entry name" value="Znf_RING"/>
</dbReference>